<sequence length="54" mass="6643">MIDFECGEVIHIDYNLCFEKGKKLRVSEISSWCYWSRVCLQDRMRKCFWSFARK</sequence>
<dbReference type="Proteomes" id="UP000266673">
    <property type="component" value="Unassembled WGS sequence"/>
</dbReference>
<protein>
    <submittedName>
        <fullName evidence="1">Uncharacterized protein</fullName>
    </submittedName>
</protein>
<evidence type="ECO:0000313" key="2">
    <source>
        <dbReference type="Proteomes" id="UP000266673"/>
    </source>
</evidence>
<dbReference type="STRING" id="44941.A0A397TPU9"/>
<evidence type="ECO:0000313" key="1">
    <source>
        <dbReference type="EMBL" id="RIA99932.1"/>
    </source>
</evidence>
<accession>A0A397TPU9</accession>
<organism evidence="1 2">
    <name type="scientific">Gigaspora rosea</name>
    <dbReference type="NCBI Taxonomy" id="44941"/>
    <lineage>
        <taxon>Eukaryota</taxon>
        <taxon>Fungi</taxon>
        <taxon>Fungi incertae sedis</taxon>
        <taxon>Mucoromycota</taxon>
        <taxon>Glomeromycotina</taxon>
        <taxon>Glomeromycetes</taxon>
        <taxon>Diversisporales</taxon>
        <taxon>Gigasporaceae</taxon>
        <taxon>Gigaspora</taxon>
    </lineage>
</organism>
<gene>
    <name evidence="1" type="ORF">C2G38_2314209</name>
</gene>
<reference evidence="1 2" key="1">
    <citation type="submission" date="2018-06" db="EMBL/GenBank/DDBJ databases">
        <title>Comparative genomics reveals the genomic features of Rhizophagus irregularis, R. cerebriforme, R. diaphanum and Gigaspora rosea, and their symbiotic lifestyle signature.</title>
        <authorList>
            <person name="Morin E."/>
            <person name="San Clemente H."/>
            <person name="Chen E.C.H."/>
            <person name="De La Providencia I."/>
            <person name="Hainaut M."/>
            <person name="Kuo A."/>
            <person name="Kohler A."/>
            <person name="Murat C."/>
            <person name="Tang N."/>
            <person name="Roy S."/>
            <person name="Loubradou J."/>
            <person name="Henrissat B."/>
            <person name="Grigoriev I.V."/>
            <person name="Corradi N."/>
            <person name="Roux C."/>
            <person name="Martin F.M."/>
        </authorList>
    </citation>
    <scope>NUCLEOTIDE SEQUENCE [LARGE SCALE GENOMIC DNA]</scope>
    <source>
        <strain evidence="1 2">DAOM 194757</strain>
    </source>
</reference>
<comment type="caution">
    <text evidence="1">The sequence shown here is derived from an EMBL/GenBank/DDBJ whole genome shotgun (WGS) entry which is preliminary data.</text>
</comment>
<dbReference type="AlphaFoldDB" id="A0A397TPU9"/>
<name>A0A397TPU9_9GLOM</name>
<dbReference type="OrthoDB" id="381190at2759"/>
<keyword evidence="2" id="KW-1185">Reference proteome</keyword>
<proteinExistence type="predicted"/>
<dbReference type="EMBL" id="QKWP01006111">
    <property type="protein sequence ID" value="RIA99932.1"/>
    <property type="molecule type" value="Genomic_DNA"/>
</dbReference>